<dbReference type="EMBL" id="LGRX02025750">
    <property type="protein sequence ID" value="KAK3251917.1"/>
    <property type="molecule type" value="Genomic_DNA"/>
</dbReference>
<protein>
    <submittedName>
        <fullName evidence="1">Uncharacterized protein</fullName>
    </submittedName>
</protein>
<comment type="caution">
    <text evidence="1">The sequence shown here is derived from an EMBL/GenBank/DDBJ whole genome shotgun (WGS) entry which is preliminary data.</text>
</comment>
<dbReference type="Pfam" id="PF11397">
    <property type="entry name" value="GlcNAc"/>
    <property type="match status" value="1"/>
</dbReference>
<gene>
    <name evidence="1" type="ORF">CYMTET_38765</name>
</gene>
<evidence type="ECO:0000313" key="1">
    <source>
        <dbReference type="EMBL" id="KAK3251917.1"/>
    </source>
</evidence>
<evidence type="ECO:0000313" key="2">
    <source>
        <dbReference type="Proteomes" id="UP001190700"/>
    </source>
</evidence>
<organism evidence="1 2">
    <name type="scientific">Cymbomonas tetramitiformis</name>
    <dbReference type="NCBI Taxonomy" id="36881"/>
    <lineage>
        <taxon>Eukaryota</taxon>
        <taxon>Viridiplantae</taxon>
        <taxon>Chlorophyta</taxon>
        <taxon>Pyramimonadophyceae</taxon>
        <taxon>Pyramimonadales</taxon>
        <taxon>Pyramimonadaceae</taxon>
        <taxon>Cymbomonas</taxon>
    </lineage>
</organism>
<sequence>MAILGYVDWPRLEAGLAWFPLLQVEVPPSRFDAGREWSAAALCPSHGGGGDPRLRPAGMRASHREVLPTAASAHLLSGGRWRGRGGEEAALQEVEQAYEAISEDARAHEVGCVALAAESVAGGAGGPLIAGGPASAERIFVSIASYRDPEALHTIRDLFDKADHPERIFVGVVWQYVNALPGEDSGGEVVTRLFMQARPLRTSSRRLPFPYALLPPCAHFAFALTRLVSPEGAGALLPKLWIHRRTRANPLAVLARACDRCREGV</sequence>
<dbReference type="AlphaFoldDB" id="A0AAE0F5C0"/>
<accession>A0AAE0F5C0</accession>
<proteinExistence type="predicted"/>
<dbReference type="Proteomes" id="UP001190700">
    <property type="component" value="Unassembled WGS sequence"/>
</dbReference>
<dbReference type="PANTHER" id="PTHR34496">
    <property type="entry name" value="GLCNAC TRANSFERASE-RELATED"/>
    <property type="match status" value="1"/>
</dbReference>
<dbReference type="PANTHER" id="PTHR34496:SF9">
    <property type="entry name" value="[SKP1-PROTEIN]-HYDROXYPROLINE N-ACETYLGLUCOSAMINYLTRANSFERASE"/>
    <property type="match status" value="1"/>
</dbReference>
<reference evidence="1 2" key="1">
    <citation type="journal article" date="2015" name="Genome Biol. Evol.">
        <title>Comparative Genomics of a Bacterivorous Green Alga Reveals Evolutionary Causalities and Consequences of Phago-Mixotrophic Mode of Nutrition.</title>
        <authorList>
            <person name="Burns J.A."/>
            <person name="Paasch A."/>
            <person name="Narechania A."/>
            <person name="Kim E."/>
        </authorList>
    </citation>
    <scope>NUCLEOTIDE SEQUENCE [LARGE SCALE GENOMIC DNA]</scope>
    <source>
        <strain evidence="1 2">PLY_AMNH</strain>
    </source>
</reference>
<name>A0AAE0F5C0_9CHLO</name>
<keyword evidence="2" id="KW-1185">Reference proteome</keyword>
<dbReference type="InterPro" id="IPR021067">
    <property type="entry name" value="Glycosyltransferase"/>
</dbReference>